<dbReference type="PANTHER" id="PTHR42912">
    <property type="entry name" value="METHYLTRANSFERASE"/>
    <property type="match status" value="1"/>
</dbReference>
<reference evidence="2 3" key="1">
    <citation type="submission" date="2023-02" db="EMBL/GenBank/DDBJ databases">
        <title>Genome sequence of Novosphingobium humi KACC 19094.</title>
        <authorList>
            <person name="Kim S."/>
            <person name="Heo J."/>
            <person name="Kwon S.-W."/>
        </authorList>
    </citation>
    <scope>NUCLEOTIDE SEQUENCE [LARGE SCALE GENOMIC DNA]</scope>
    <source>
        <strain evidence="2 3">KACC 19094</strain>
    </source>
</reference>
<dbReference type="GO" id="GO:0032259">
    <property type="term" value="P:methylation"/>
    <property type="evidence" value="ECO:0007669"/>
    <property type="project" value="UniProtKB-KW"/>
</dbReference>
<dbReference type="Gene3D" id="3.40.50.150">
    <property type="entry name" value="Vaccinia Virus protein VP39"/>
    <property type="match status" value="1"/>
</dbReference>
<dbReference type="InterPro" id="IPR050508">
    <property type="entry name" value="Methyltransf_Superfamily"/>
</dbReference>
<accession>A0ABY7TW60</accession>
<name>A0ABY7TW60_9SPHN</name>
<dbReference type="Pfam" id="PF08241">
    <property type="entry name" value="Methyltransf_11"/>
    <property type="match status" value="1"/>
</dbReference>
<dbReference type="EMBL" id="CP117417">
    <property type="protein sequence ID" value="WCT77492.1"/>
    <property type="molecule type" value="Genomic_DNA"/>
</dbReference>
<protein>
    <submittedName>
        <fullName evidence="2">Class I SAM-dependent methyltransferase</fullName>
    </submittedName>
</protein>
<keyword evidence="2" id="KW-0808">Transferase</keyword>
<dbReference type="InterPro" id="IPR013216">
    <property type="entry name" value="Methyltransf_11"/>
</dbReference>
<proteinExistence type="predicted"/>
<evidence type="ECO:0000313" key="2">
    <source>
        <dbReference type="EMBL" id="WCT77492.1"/>
    </source>
</evidence>
<dbReference type="CDD" id="cd02440">
    <property type="entry name" value="AdoMet_MTases"/>
    <property type="match status" value="1"/>
</dbReference>
<keyword evidence="3" id="KW-1185">Reference proteome</keyword>
<dbReference type="Proteomes" id="UP001218231">
    <property type="component" value="Chromosome"/>
</dbReference>
<keyword evidence="2" id="KW-0489">Methyltransferase</keyword>
<dbReference type="RefSeq" id="WP_273617864.1">
    <property type="nucleotide sequence ID" value="NZ_CP117417.1"/>
</dbReference>
<dbReference type="InterPro" id="IPR029063">
    <property type="entry name" value="SAM-dependent_MTases_sf"/>
</dbReference>
<sequence>MHDARRVSPSMWHTDWLQLGPLSKLIRAQAERLPKGASIVDLGCGDMPYASLLRGLGLDYRPADIDADAVAKGKLPIGPDGRVPLPDHSVDAILSAQVLEHVPDLDAYCAEIRRLLKPGGTLILSTHGSWFYHPHPEDHRRWTRTGLALDLETRGIKVEEMHSICGPLATTTMIRLTAFAFVLKKVPVIGPMIAGALAVVMNARAVVEDAITPAQMRDDNACVYLVRAHVAV</sequence>
<dbReference type="GO" id="GO:0008168">
    <property type="term" value="F:methyltransferase activity"/>
    <property type="evidence" value="ECO:0007669"/>
    <property type="project" value="UniProtKB-KW"/>
</dbReference>
<gene>
    <name evidence="2" type="ORF">PQ457_00410</name>
</gene>
<dbReference type="SUPFAM" id="SSF53335">
    <property type="entry name" value="S-adenosyl-L-methionine-dependent methyltransferases"/>
    <property type="match status" value="1"/>
</dbReference>
<evidence type="ECO:0000259" key="1">
    <source>
        <dbReference type="Pfam" id="PF08241"/>
    </source>
</evidence>
<feature type="domain" description="Methyltransferase type 11" evidence="1">
    <location>
        <begin position="40"/>
        <end position="124"/>
    </location>
</feature>
<organism evidence="2 3">
    <name type="scientific">Novosphingobium humi</name>
    <dbReference type="NCBI Taxonomy" id="2282397"/>
    <lineage>
        <taxon>Bacteria</taxon>
        <taxon>Pseudomonadati</taxon>
        <taxon>Pseudomonadota</taxon>
        <taxon>Alphaproteobacteria</taxon>
        <taxon>Sphingomonadales</taxon>
        <taxon>Sphingomonadaceae</taxon>
        <taxon>Novosphingobium</taxon>
    </lineage>
</organism>
<evidence type="ECO:0000313" key="3">
    <source>
        <dbReference type="Proteomes" id="UP001218231"/>
    </source>
</evidence>